<dbReference type="Proteomes" id="UP000566819">
    <property type="component" value="Unassembled WGS sequence"/>
</dbReference>
<feature type="compositionally biased region" description="Polar residues" evidence="1">
    <location>
        <begin position="1"/>
        <end position="13"/>
    </location>
</feature>
<name>A0A8H4VPW0_9HELO</name>
<feature type="compositionally biased region" description="Basic and acidic residues" evidence="1">
    <location>
        <begin position="14"/>
        <end position="24"/>
    </location>
</feature>
<reference evidence="2 3" key="1">
    <citation type="submission" date="2020-03" db="EMBL/GenBank/DDBJ databases">
        <title>Draft Genome Sequence of Cudoniella acicularis.</title>
        <authorList>
            <person name="Buettner E."/>
            <person name="Kellner H."/>
        </authorList>
    </citation>
    <scope>NUCLEOTIDE SEQUENCE [LARGE SCALE GENOMIC DNA]</scope>
    <source>
        <strain evidence="2 3">DSM 108380</strain>
    </source>
</reference>
<comment type="caution">
    <text evidence="2">The sequence shown here is derived from an EMBL/GenBank/DDBJ whole genome shotgun (WGS) entry which is preliminary data.</text>
</comment>
<accession>A0A8H4VPW0</accession>
<proteinExistence type="predicted"/>
<keyword evidence="3" id="KW-1185">Reference proteome</keyword>
<evidence type="ECO:0000313" key="2">
    <source>
        <dbReference type="EMBL" id="KAF4617953.1"/>
    </source>
</evidence>
<sequence>MASTMGNISNLSAERNDSDIKNIDETEAQQTSTRNSGVDRHNLSDDDDLPPLEEIFKPKTASALSNQGQKRKPAELTNPLDSDGDKSPPRKRCCDQTSRLAAASPGTTRPLKIIDLTTDTEHCALCPNVLGEGSDIKARMLSVVDVGARSANLHEAATVRMLPTAKIEFLLNVATLFAEAVLNGG</sequence>
<feature type="region of interest" description="Disordered" evidence="1">
    <location>
        <begin position="1"/>
        <end position="97"/>
    </location>
</feature>
<dbReference type="EMBL" id="JAAMPI010002168">
    <property type="protein sequence ID" value="KAF4617953.1"/>
    <property type="molecule type" value="Genomic_DNA"/>
</dbReference>
<evidence type="ECO:0000313" key="3">
    <source>
        <dbReference type="Proteomes" id="UP000566819"/>
    </source>
</evidence>
<dbReference type="OrthoDB" id="3496361at2759"/>
<evidence type="ECO:0000256" key="1">
    <source>
        <dbReference type="SAM" id="MobiDB-lite"/>
    </source>
</evidence>
<dbReference type="AlphaFoldDB" id="A0A8H4VPW0"/>
<gene>
    <name evidence="2" type="ORF">G7Y89_g15029</name>
</gene>
<protein>
    <submittedName>
        <fullName evidence="2">Uncharacterized protein</fullName>
    </submittedName>
</protein>
<feature type="compositionally biased region" description="Basic and acidic residues" evidence="1">
    <location>
        <begin position="83"/>
        <end position="94"/>
    </location>
</feature>
<organism evidence="2 3">
    <name type="scientific">Cudoniella acicularis</name>
    <dbReference type="NCBI Taxonomy" id="354080"/>
    <lineage>
        <taxon>Eukaryota</taxon>
        <taxon>Fungi</taxon>
        <taxon>Dikarya</taxon>
        <taxon>Ascomycota</taxon>
        <taxon>Pezizomycotina</taxon>
        <taxon>Leotiomycetes</taxon>
        <taxon>Helotiales</taxon>
        <taxon>Tricladiaceae</taxon>
        <taxon>Cudoniella</taxon>
    </lineage>
</organism>